<feature type="domain" description="RecQ mediated genome instability protein 1 OB-fold" evidence="4">
    <location>
        <begin position="73"/>
        <end position="204"/>
    </location>
</feature>
<feature type="compositionally biased region" description="Acidic residues" evidence="3">
    <location>
        <begin position="388"/>
        <end position="399"/>
    </location>
</feature>
<dbReference type="PANTHER" id="PTHR14790">
    <property type="entry name" value="RECQ-MEDIATED GENOME INSTABILITY PROTEIN 1 RMI1"/>
    <property type="match status" value="1"/>
</dbReference>
<feature type="compositionally biased region" description="Basic and acidic residues" evidence="3">
    <location>
        <begin position="523"/>
        <end position="533"/>
    </location>
</feature>
<feature type="compositionally biased region" description="Basic and acidic residues" evidence="3">
    <location>
        <begin position="249"/>
        <end position="261"/>
    </location>
</feature>
<reference evidence="6 7" key="1">
    <citation type="journal article" date="2020" name="ISME J.">
        <title>Uncovering the hidden diversity of litter-decomposition mechanisms in mushroom-forming fungi.</title>
        <authorList>
            <person name="Floudas D."/>
            <person name="Bentzer J."/>
            <person name="Ahren D."/>
            <person name="Johansson T."/>
            <person name="Persson P."/>
            <person name="Tunlid A."/>
        </authorList>
    </citation>
    <scope>NUCLEOTIDE SEQUENCE [LARGE SCALE GENOMIC DNA]</scope>
    <source>
        <strain evidence="6 7">CBS 101986</strain>
    </source>
</reference>
<feature type="compositionally biased region" description="Polar residues" evidence="3">
    <location>
        <begin position="351"/>
        <end position="369"/>
    </location>
</feature>
<gene>
    <name evidence="6" type="ORF">D9619_004207</name>
</gene>
<evidence type="ECO:0000259" key="5">
    <source>
        <dbReference type="Pfam" id="PF21000"/>
    </source>
</evidence>
<feature type="compositionally biased region" description="Low complexity" evidence="3">
    <location>
        <begin position="402"/>
        <end position="416"/>
    </location>
</feature>
<dbReference type="GO" id="GO:0000712">
    <property type="term" value="P:resolution of meiotic recombination intermediates"/>
    <property type="evidence" value="ECO:0007669"/>
    <property type="project" value="TreeGrafter"/>
</dbReference>
<feature type="compositionally biased region" description="Polar residues" evidence="3">
    <location>
        <begin position="555"/>
        <end position="586"/>
    </location>
</feature>
<sequence>MDRLELKFEVTLQEWLNDCCEWLTHDQGISPVTAFPQFVAELKSQLLQSDLKDSMLHGTGLEPGITTATRPLYGAPVLVQVVAITEIGTSAFQLEQTRAAREERMKAGEGNVEGDEEGDVEVEGEGPMPKYPRGTLRFQLSDGATVFDAMEYRPLPALTLGNTPLGFKMQLKGTHFQNGMAFLEPKTVDLLGEQTADLDEHRERDFKRGLRVRLGRPLSPEPPENGHGSLVEMRSPLREISPPPVPDYPQHDDDINMEPRRRLPAGSSVAQTSPRSAAMEDKGARHIHNLPSRSSAINHSASQSSKTSTTSSYFNTKTTNNGATSSKSGRSKEERDKAIALALQSIDCPPTTRQLVPSTASSSQRSATLVNDAPHDHEDQRDPSFDFDLLDQFENDENEPPASSSSLAKGKGSSSLEPAFESASKKNVREERGGSPDYFMSDDDRLDPAVWDKLDEMETAGSGMPQNTAKTPDPSHNGAAAGGTGPSSGPRRAGALSKQRSVIEIEDSDEDKGEEMLEADDKENEHVQARSVRRRVDRDVDEVEILGPPVPMSQRIGSQRTASQRTGRPAARSQNPVDVISLSDSD</sequence>
<feature type="domain" description="RMI1 N-terminal" evidence="5">
    <location>
        <begin position="13"/>
        <end position="54"/>
    </location>
</feature>
<evidence type="ECO:0000256" key="2">
    <source>
        <dbReference type="ARBA" id="ARBA00018987"/>
    </source>
</evidence>
<dbReference type="SMART" id="SM01161">
    <property type="entry name" value="DUF1767"/>
    <property type="match status" value="1"/>
</dbReference>
<comment type="caution">
    <text evidence="6">The sequence shown here is derived from an EMBL/GenBank/DDBJ whole genome shotgun (WGS) entry which is preliminary data.</text>
</comment>
<feature type="region of interest" description="Disordered" evidence="3">
    <location>
        <begin position="237"/>
        <end position="533"/>
    </location>
</feature>
<feature type="region of interest" description="Disordered" evidence="3">
    <location>
        <begin position="548"/>
        <end position="586"/>
    </location>
</feature>
<feature type="compositionally biased region" description="Acidic residues" evidence="3">
    <location>
        <begin position="504"/>
        <end position="522"/>
    </location>
</feature>
<dbReference type="GO" id="GO:0000724">
    <property type="term" value="P:double-strand break repair via homologous recombination"/>
    <property type="evidence" value="ECO:0007669"/>
    <property type="project" value="TreeGrafter"/>
</dbReference>
<dbReference type="AlphaFoldDB" id="A0A8H5BQV5"/>
<dbReference type="Pfam" id="PF21000">
    <property type="entry name" value="RMI1_N_N"/>
    <property type="match status" value="1"/>
</dbReference>
<dbReference type="Gene3D" id="2.40.50.770">
    <property type="entry name" value="RecQ-mediated genome instability protein Rmi1, C-terminal domain"/>
    <property type="match status" value="1"/>
</dbReference>
<protein>
    <recommendedName>
        <fullName evidence="2">RecQ-mediated genome instability protein 1</fullName>
    </recommendedName>
</protein>
<feature type="compositionally biased region" description="Basic and acidic residues" evidence="3">
    <location>
        <begin position="373"/>
        <end position="384"/>
    </location>
</feature>
<accession>A0A8H5BQV5</accession>
<dbReference type="Proteomes" id="UP000567179">
    <property type="component" value="Unassembled WGS sequence"/>
</dbReference>
<evidence type="ECO:0000256" key="1">
    <source>
        <dbReference type="ARBA" id="ARBA00006395"/>
    </source>
</evidence>
<evidence type="ECO:0000259" key="4">
    <source>
        <dbReference type="Pfam" id="PF08585"/>
    </source>
</evidence>
<dbReference type="PANTHER" id="PTHR14790:SF15">
    <property type="entry name" value="RECQ-MEDIATED GENOME INSTABILITY PROTEIN 1"/>
    <property type="match status" value="1"/>
</dbReference>
<dbReference type="OrthoDB" id="341511at2759"/>
<feature type="compositionally biased region" description="Basic and acidic residues" evidence="3">
    <location>
        <begin position="423"/>
        <end position="434"/>
    </location>
</feature>
<keyword evidence="7" id="KW-1185">Reference proteome</keyword>
<comment type="similarity">
    <text evidence="1">Belongs to the RMI1 family.</text>
</comment>
<dbReference type="EMBL" id="JAACJJ010000014">
    <property type="protein sequence ID" value="KAF5327391.1"/>
    <property type="molecule type" value="Genomic_DNA"/>
</dbReference>
<feature type="region of interest" description="Disordered" evidence="3">
    <location>
        <begin position="104"/>
        <end position="133"/>
    </location>
</feature>
<feature type="compositionally biased region" description="Acidic residues" evidence="3">
    <location>
        <begin position="112"/>
        <end position="124"/>
    </location>
</feature>
<name>A0A8H5BQV5_9AGAR</name>
<dbReference type="GO" id="GO:0031422">
    <property type="term" value="C:RecQ family helicase-topoisomerase III complex"/>
    <property type="evidence" value="ECO:0007669"/>
    <property type="project" value="TreeGrafter"/>
</dbReference>
<organism evidence="6 7">
    <name type="scientific">Psilocybe cf. subviscida</name>
    <dbReference type="NCBI Taxonomy" id="2480587"/>
    <lineage>
        <taxon>Eukaryota</taxon>
        <taxon>Fungi</taxon>
        <taxon>Dikarya</taxon>
        <taxon>Basidiomycota</taxon>
        <taxon>Agaricomycotina</taxon>
        <taxon>Agaricomycetes</taxon>
        <taxon>Agaricomycetidae</taxon>
        <taxon>Agaricales</taxon>
        <taxon>Agaricineae</taxon>
        <taxon>Strophariaceae</taxon>
        <taxon>Psilocybe</taxon>
    </lineage>
</organism>
<dbReference type="InterPro" id="IPR049363">
    <property type="entry name" value="RMI1_N"/>
</dbReference>
<proteinExistence type="inferred from homology"/>
<dbReference type="Pfam" id="PF08585">
    <property type="entry name" value="RMI1_N_C"/>
    <property type="match status" value="1"/>
</dbReference>
<feature type="compositionally biased region" description="Basic and acidic residues" evidence="3">
    <location>
        <begin position="442"/>
        <end position="456"/>
    </location>
</feature>
<dbReference type="InterPro" id="IPR013894">
    <property type="entry name" value="RMI1_OB"/>
</dbReference>
<evidence type="ECO:0000256" key="3">
    <source>
        <dbReference type="SAM" id="MobiDB-lite"/>
    </source>
</evidence>
<dbReference type="InterPro" id="IPR042470">
    <property type="entry name" value="RMI1_N_C_sf"/>
</dbReference>
<evidence type="ECO:0000313" key="7">
    <source>
        <dbReference type="Proteomes" id="UP000567179"/>
    </source>
</evidence>
<dbReference type="GO" id="GO:0016604">
    <property type="term" value="C:nuclear body"/>
    <property type="evidence" value="ECO:0007669"/>
    <property type="project" value="TreeGrafter"/>
</dbReference>
<evidence type="ECO:0000313" key="6">
    <source>
        <dbReference type="EMBL" id="KAF5327391.1"/>
    </source>
</evidence>
<feature type="compositionally biased region" description="Low complexity" evidence="3">
    <location>
        <begin position="292"/>
        <end position="321"/>
    </location>
</feature>